<dbReference type="Proteomes" id="UP000243629">
    <property type="component" value="Unassembled WGS sequence"/>
</dbReference>
<dbReference type="OrthoDB" id="7062241at2"/>
<evidence type="ECO:0000313" key="2">
    <source>
        <dbReference type="Proteomes" id="UP000243629"/>
    </source>
</evidence>
<dbReference type="AlphaFoldDB" id="A0A1I4TFQ8"/>
<accession>A0A1I4TFQ8</accession>
<evidence type="ECO:0000313" key="1">
    <source>
        <dbReference type="EMBL" id="SFM75463.1"/>
    </source>
</evidence>
<name>A0A1I4TFQ8_9GAMM</name>
<keyword evidence="2" id="KW-1185">Reference proteome</keyword>
<dbReference type="EMBL" id="FOUI01000014">
    <property type="protein sequence ID" value="SFM75463.1"/>
    <property type="molecule type" value="Genomic_DNA"/>
</dbReference>
<dbReference type="RefSeq" id="WP_093477626.1">
    <property type="nucleotide sequence ID" value="NZ_FOUI01000014.1"/>
</dbReference>
<proteinExistence type="predicted"/>
<sequence length="113" mass="13023">MSQDSVAERFNRPGIAHARFLYREFAFQLDGIPELIRLRLYRRLGENWFEVEQSHYLQTPGMALPAMPDSAGYDNEQAALDEVLGQFSETWQAATKAGHDPDADWLLPNRDFH</sequence>
<reference evidence="2" key="1">
    <citation type="submission" date="2016-10" db="EMBL/GenBank/DDBJ databases">
        <authorList>
            <person name="Varghese N."/>
            <person name="Submissions S."/>
        </authorList>
    </citation>
    <scope>NUCLEOTIDE SEQUENCE [LARGE SCALE GENOMIC DNA]</scope>
    <source>
        <strain evidence="2">DSM 24213</strain>
    </source>
</reference>
<organism evidence="1 2">
    <name type="scientific">Halopseudomonas yangmingensis</name>
    <dbReference type="NCBI Taxonomy" id="1720063"/>
    <lineage>
        <taxon>Bacteria</taxon>
        <taxon>Pseudomonadati</taxon>
        <taxon>Pseudomonadota</taxon>
        <taxon>Gammaproteobacteria</taxon>
        <taxon>Pseudomonadales</taxon>
        <taxon>Pseudomonadaceae</taxon>
        <taxon>Halopseudomonas</taxon>
    </lineage>
</organism>
<protein>
    <submittedName>
        <fullName evidence="1">Uncharacterized protein</fullName>
    </submittedName>
</protein>
<gene>
    <name evidence="1" type="ORF">SAMN05216217_11427</name>
</gene>